<reference evidence="2" key="1">
    <citation type="submission" date="2022-10" db="EMBL/GenBank/DDBJ databases">
        <title>The complete genomes of actinobacterial strains from the NBC collection.</title>
        <authorList>
            <person name="Joergensen T.S."/>
            <person name="Alvarez Arevalo M."/>
            <person name="Sterndorff E.B."/>
            <person name="Faurdal D."/>
            <person name="Vuksanovic O."/>
            <person name="Mourched A.-S."/>
            <person name="Charusanti P."/>
            <person name="Shaw S."/>
            <person name="Blin K."/>
            <person name="Weber T."/>
        </authorList>
    </citation>
    <scope>NUCLEOTIDE SEQUENCE</scope>
    <source>
        <strain evidence="2">NBC_00060</strain>
    </source>
</reference>
<dbReference type="EMBL" id="CP108253">
    <property type="protein sequence ID" value="WTU40503.1"/>
    <property type="molecule type" value="Genomic_DNA"/>
</dbReference>
<organism evidence="2">
    <name type="scientific">Streptomyces sp. NBC_00060</name>
    <dbReference type="NCBI Taxonomy" id="2975636"/>
    <lineage>
        <taxon>Bacteria</taxon>
        <taxon>Bacillati</taxon>
        <taxon>Actinomycetota</taxon>
        <taxon>Actinomycetes</taxon>
        <taxon>Kitasatosporales</taxon>
        <taxon>Streptomycetaceae</taxon>
        <taxon>Streptomyces</taxon>
    </lineage>
</organism>
<protein>
    <recommendedName>
        <fullName evidence="3">DNA primase</fullName>
    </recommendedName>
</protein>
<sequence>MPVDPSDPEVFEEEDDAVELAEETPEADAAEQRTDVRQEHDDTFADADTDAANVADVAEQARVVTIDEDDYR</sequence>
<dbReference type="AlphaFoldDB" id="A0AAU2GXB4"/>
<evidence type="ECO:0000256" key="1">
    <source>
        <dbReference type="SAM" id="MobiDB-lite"/>
    </source>
</evidence>
<evidence type="ECO:0000313" key="2">
    <source>
        <dbReference type="EMBL" id="WTU40503.1"/>
    </source>
</evidence>
<feature type="compositionally biased region" description="Acidic residues" evidence="1">
    <location>
        <begin position="1"/>
        <end position="29"/>
    </location>
</feature>
<feature type="region of interest" description="Disordered" evidence="1">
    <location>
        <begin position="1"/>
        <end position="41"/>
    </location>
</feature>
<name>A0AAU2GXB4_9ACTN</name>
<feature type="compositionally biased region" description="Basic and acidic residues" evidence="1">
    <location>
        <begin position="30"/>
        <end position="41"/>
    </location>
</feature>
<evidence type="ECO:0008006" key="3">
    <source>
        <dbReference type="Google" id="ProtNLM"/>
    </source>
</evidence>
<gene>
    <name evidence="2" type="ORF">OHV25_13360</name>
</gene>
<proteinExistence type="predicted"/>
<accession>A0AAU2GXB4</accession>